<name>A0A1I6P6W1_9BACL</name>
<proteinExistence type="predicted"/>
<evidence type="ECO:0000313" key="1">
    <source>
        <dbReference type="EMBL" id="SFS35848.1"/>
    </source>
</evidence>
<dbReference type="AlphaFoldDB" id="A0A1I6P6W1"/>
<dbReference type="EMBL" id="FPAA01000001">
    <property type="protein sequence ID" value="SFS35848.1"/>
    <property type="molecule type" value="Genomic_DNA"/>
</dbReference>
<keyword evidence="2" id="KW-1185">Reference proteome</keyword>
<evidence type="ECO:0000313" key="2">
    <source>
        <dbReference type="Proteomes" id="UP000198660"/>
    </source>
</evidence>
<organism evidence="1 2">
    <name type="scientific">Marininema halotolerans</name>
    <dbReference type="NCBI Taxonomy" id="1155944"/>
    <lineage>
        <taxon>Bacteria</taxon>
        <taxon>Bacillati</taxon>
        <taxon>Bacillota</taxon>
        <taxon>Bacilli</taxon>
        <taxon>Bacillales</taxon>
        <taxon>Thermoactinomycetaceae</taxon>
        <taxon>Marininema</taxon>
    </lineage>
</organism>
<reference evidence="2" key="1">
    <citation type="submission" date="2016-10" db="EMBL/GenBank/DDBJ databases">
        <authorList>
            <person name="Varghese N."/>
            <person name="Submissions S."/>
        </authorList>
    </citation>
    <scope>NUCLEOTIDE SEQUENCE [LARGE SCALE GENOMIC DNA]</scope>
    <source>
        <strain evidence="2">DSM 45789</strain>
    </source>
</reference>
<gene>
    <name evidence="1" type="ORF">SAMN05444972_101394</name>
</gene>
<sequence length="353" mass="38330">MLRRLVTGDPSLAVIGLSKNAGKTTVFNALGMEASHQGISTAMVSIGVDGEERDVWSGREKPPVRVYRGFLVATASPLFEERPGDWEIQGVTPFTSALGPIAIARAMRDTRVKLAGVTTVGRVQELEVLFRQHGAKLILVDGAYDRRAAASPLVTRAAVCVVGASLGTSLDEVIEKARGAIRLLTLPTTTDPSMIQAVEKACAEGKVVGVGKDTITVFPNRSLLVGWEELRERLACDEWRGLALPGALTDTALERLISLRKPLSIGLVEPTRCFASWSGMRRMARLGGEITCLHALVLRAIAMNPVSPEGWSFDPAEMKEKIEQVCQGIPVVDVLRHDRTLPDQNGQEHQERR</sequence>
<protein>
    <submittedName>
        <fullName evidence="1">Uncharacterized protein</fullName>
    </submittedName>
</protein>
<accession>A0A1I6P6W1</accession>
<dbReference type="Proteomes" id="UP000198660">
    <property type="component" value="Unassembled WGS sequence"/>
</dbReference>